<keyword evidence="4" id="KW-0804">Transcription</keyword>
<keyword evidence="3" id="KW-0238">DNA-binding</keyword>
<evidence type="ECO:0000256" key="3">
    <source>
        <dbReference type="ARBA" id="ARBA00023125"/>
    </source>
</evidence>
<feature type="compositionally biased region" description="Polar residues" evidence="6">
    <location>
        <begin position="1"/>
        <end position="17"/>
    </location>
</feature>
<evidence type="ECO:0000313" key="9">
    <source>
        <dbReference type="Proteomes" id="UP000268162"/>
    </source>
</evidence>
<protein>
    <submittedName>
        <fullName evidence="8">CP2 transcription factor-domain-containing protein</fullName>
    </submittedName>
</protein>
<feature type="region of interest" description="Disordered" evidence="6">
    <location>
        <begin position="116"/>
        <end position="142"/>
    </location>
</feature>
<evidence type="ECO:0000256" key="4">
    <source>
        <dbReference type="ARBA" id="ARBA00023163"/>
    </source>
</evidence>
<keyword evidence="5" id="KW-0539">Nucleus</keyword>
<accession>A0A4Q0A003</accession>
<keyword evidence="2" id="KW-0805">Transcription regulation</keyword>
<dbReference type="PANTHER" id="PTHR11037">
    <property type="entry name" value="TRANSCRIPTION FACTOR CP2"/>
    <property type="match status" value="1"/>
</dbReference>
<dbReference type="GO" id="GO:0001228">
    <property type="term" value="F:DNA-binding transcription activator activity, RNA polymerase II-specific"/>
    <property type="evidence" value="ECO:0007669"/>
    <property type="project" value="TreeGrafter"/>
</dbReference>
<dbReference type="GO" id="GO:0005634">
    <property type="term" value="C:nucleus"/>
    <property type="evidence" value="ECO:0007669"/>
    <property type="project" value="UniProtKB-SubCell"/>
</dbReference>
<feature type="domain" description="Grh/CP2 DB" evidence="7">
    <location>
        <begin position="185"/>
        <end position="409"/>
    </location>
</feature>
<dbReference type="InterPro" id="IPR057520">
    <property type="entry name" value="GRHL1/CP2_C"/>
</dbReference>
<dbReference type="PROSITE" id="PS51968">
    <property type="entry name" value="GRH_CP2_DB"/>
    <property type="match status" value="1"/>
</dbReference>
<evidence type="ECO:0000256" key="1">
    <source>
        <dbReference type="ARBA" id="ARBA00004123"/>
    </source>
</evidence>
<proteinExistence type="predicted"/>
<evidence type="ECO:0000313" key="8">
    <source>
        <dbReference type="EMBL" id="RKP39333.1"/>
    </source>
</evidence>
<dbReference type="PANTHER" id="PTHR11037:SF20">
    <property type="entry name" value="PROTEIN GRAINYHEAD"/>
    <property type="match status" value="1"/>
</dbReference>
<dbReference type="AlphaFoldDB" id="A0A4Q0A003"/>
<dbReference type="InterPro" id="IPR040167">
    <property type="entry name" value="TF_CP2-like"/>
</dbReference>
<evidence type="ECO:0000259" key="7">
    <source>
        <dbReference type="PROSITE" id="PS51968"/>
    </source>
</evidence>
<dbReference type="GO" id="GO:0000978">
    <property type="term" value="F:RNA polymerase II cis-regulatory region sequence-specific DNA binding"/>
    <property type="evidence" value="ECO:0007669"/>
    <property type="project" value="TreeGrafter"/>
</dbReference>
<evidence type="ECO:0000256" key="6">
    <source>
        <dbReference type="SAM" id="MobiDB-lite"/>
    </source>
</evidence>
<dbReference type="Pfam" id="PF25416">
    <property type="entry name" value="GRHL1_C"/>
    <property type="match status" value="1"/>
</dbReference>
<sequence length="583" mass="65266">MAGPYNPNNDSYQQSVPNLRLQPAQPLARESHPTHHGSMILAEPGEPQFLGPPNATPPTPFSRLVNPEFPVSGLASVQQQLDQVSSYVRHGDSTNSYFSAYHSQLANIPQPHPPAISHASAFTADNPGTSQPNSSPYHQSMLQSPSHSVSFLEQTSPSMDGFHSGSTLLGKGMAVSTLAHVSFPDYIKFRSYLETKISPSCRKDEPTITYINRGQTYMMSHSHEPSQNIIYKTQLIIAFHDDHHRQEAAKLWRVWAEKQPNPMNPKAVEIDASSSYNITIIDDSQFDRVTFNWSGTDVARLSIRFNFLSTDFTNLKGIKGIPLRLVALNVHSGGSDSNAECYYTLLKSFRDKGAERKYKDESRHYSKHLGKGKSMIEADNLNANLYFPASPLTALKQPLLASQIPAPYGNLLVSTPDSNHLTNVVAASGSSVSGTGSLEVLASQHIWNSGSRSPNIEYLIRKRKRTTPLRPCNCQIADRDPTYAPNPMHKYQLCMLVQFPRETWYRAVYLERLTMEHFQTQLMAKLDLASPNVSIEGIRRHTLADQVVHMDDEMLQKMDDEIDMVLSIQPGSRSSWFFLCLFF</sequence>
<keyword evidence="9" id="KW-1185">Reference proteome</keyword>
<comment type="subcellular location">
    <subcellularLocation>
        <location evidence="1">Nucleus</location>
    </subcellularLocation>
</comment>
<dbReference type="EMBL" id="ML002278">
    <property type="protein sequence ID" value="RKP39333.1"/>
    <property type="molecule type" value="Genomic_DNA"/>
</dbReference>
<dbReference type="InterPro" id="IPR007604">
    <property type="entry name" value="CP2"/>
</dbReference>
<name>A0A4Q0A003_9FUNG</name>
<dbReference type="Pfam" id="PF04516">
    <property type="entry name" value="CP2"/>
    <property type="match status" value="1"/>
</dbReference>
<dbReference type="Proteomes" id="UP000268162">
    <property type="component" value="Unassembled WGS sequence"/>
</dbReference>
<gene>
    <name evidence="8" type="ORF">BJ085DRAFT_40914</name>
</gene>
<evidence type="ECO:0000256" key="2">
    <source>
        <dbReference type="ARBA" id="ARBA00023015"/>
    </source>
</evidence>
<organism evidence="8 9">
    <name type="scientific">Dimargaris cristalligena</name>
    <dbReference type="NCBI Taxonomy" id="215637"/>
    <lineage>
        <taxon>Eukaryota</taxon>
        <taxon>Fungi</taxon>
        <taxon>Fungi incertae sedis</taxon>
        <taxon>Zoopagomycota</taxon>
        <taxon>Kickxellomycotina</taxon>
        <taxon>Dimargaritomycetes</taxon>
        <taxon>Dimargaritales</taxon>
        <taxon>Dimargaritaceae</taxon>
        <taxon>Dimargaris</taxon>
    </lineage>
</organism>
<feature type="compositionally biased region" description="Polar residues" evidence="6">
    <location>
        <begin position="126"/>
        <end position="142"/>
    </location>
</feature>
<dbReference type="STRING" id="215637.A0A4Q0A003"/>
<evidence type="ECO:0000256" key="5">
    <source>
        <dbReference type="ARBA" id="ARBA00023242"/>
    </source>
</evidence>
<feature type="region of interest" description="Disordered" evidence="6">
    <location>
        <begin position="1"/>
        <end position="64"/>
    </location>
</feature>
<reference evidence="9" key="1">
    <citation type="journal article" date="2018" name="Nat. Microbiol.">
        <title>Leveraging single-cell genomics to expand the fungal tree of life.</title>
        <authorList>
            <person name="Ahrendt S.R."/>
            <person name="Quandt C.A."/>
            <person name="Ciobanu D."/>
            <person name="Clum A."/>
            <person name="Salamov A."/>
            <person name="Andreopoulos B."/>
            <person name="Cheng J.F."/>
            <person name="Woyke T."/>
            <person name="Pelin A."/>
            <person name="Henrissat B."/>
            <person name="Reynolds N.K."/>
            <person name="Benny G.L."/>
            <person name="Smith M.E."/>
            <person name="James T.Y."/>
            <person name="Grigoriev I.V."/>
        </authorList>
    </citation>
    <scope>NUCLEOTIDE SEQUENCE [LARGE SCALE GENOMIC DNA]</scope>
    <source>
        <strain evidence="9">RSA 468</strain>
    </source>
</reference>